<evidence type="ECO:0000259" key="2">
    <source>
        <dbReference type="Pfam" id="PF26239"/>
    </source>
</evidence>
<organism evidence="3 4">
    <name type="scientific">Halosimplex rubrum</name>
    <dbReference type="NCBI Taxonomy" id="869889"/>
    <lineage>
        <taxon>Archaea</taxon>
        <taxon>Methanobacteriati</taxon>
        <taxon>Methanobacteriota</taxon>
        <taxon>Stenosarchaea group</taxon>
        <taxon>Halobacteria</taxon>
        <taxon>Halobacteriales</taxon>
        <taxon>Haloarculaceae</taxon>
        <taxon>Halosimplex</taxon>
    </lineage>
</organism>
<name>A0A7D5TPS3_9EURY</name>
<keyword evidence="4" id="KW-1185">Reference proteome</keyword>
<dbReference type="EMBL" id="CP058910">
    <property type="protein sequence ID" value="QLH79952.1"/>
    <property type="molecule type" value="Genomic_DNA"/>
</dbReference>
<reference evidence="3 4" key="1">
    <citation type="submission" date="2020-07" db="EMBL/GenBank/DDBJ databases">
        <title>Halosimplex pelagicum sp. nov. and Halosimplex rubrum sp. nov., isolated from salted brown alga Laminaria, and emended description of the genus Halosimplex.</title>
        <authorList>
            <person name="Cui H."/>
        </authorList>
    </citation>
    <scope>NUCLEOTIDE SEQUENCE [LARGE SCALE GENOMIC DNA]</scope>
    <source>
        <strain evidence="3 4">R27</strain>
    </source>
</reference>
<accession>A0A7D5TPS3</accession>
<feature type="compositionally biased region" description="Basic and acidic residues" evidence="1">
    <location>
        <begin position="120"/>
        <end position="134"/>
    </location>
</feature>
<gene>
    <name evidence="3" type="ORF">HZS55_07885</name>
</gene>
<dbReference type="OrthoDB" id="267121at2157"/>
<evidence type="ECO:0000313" key="3">
    <source>
        <dbReference type="EMBL" id="QLH79952.1"/>
    </source>
</evidence>
<feature type="domain" description="DUF8054" evidence="2">
    <location>
        <begin position="4"/>
        <end position="193"/>
    </location>
</feature>
<dbReference type="Proteomes" id="UP000509667">
    <property type="component" value="Chromosome"/>
</dbReference>
<dbReference type="InterPro" id="IPR058367">
    <property type="entry name" value="DUF8054"/>
</dbReference>
<feature type="region of interest" description="Disordered" evidence="1">
    <location>
        <begin position="110"/>
        <end position="167"/>
    </location>
</feature>
<proteinExistence type="predicted"/>
<dbReference type="KEGG" id="hrr:HZS55_07885"/>
<evidence type="ECO:0000256" key="1">
    <source>
        <dbReference type="SAM" id="MobiDB-lite"/>
    </source>
</evidence>
<sequence length="197" mass="20701">MSIEGRLLRSRVVEDPRTVLVDALDRELTGYAVFEPQDALLLEASGRGVVTFHAGVPVVAYHTGTDRAGPPALADLAAEGPYRLRLFALAPADLEAVNDRSSFRVPPGMAAERLAGDPALADRTREAAPADRSTDTAGSSGGADDDAAGDDAVGSGERQPGAVEAFLDDAEKIEAIREQARTEAAERADEWGFDDVA</sequence>
<dbReference type="AlphaFoldDB" id="A0A7D5TPS3"/>
<evidence type="ECO:0000313" key="4">
    <source>
        <dbReference type="Proteomes" id="UP000509667"/>
    </source>
</evidence>
<protein>
    <recommendedName>
        <fullName evidence="2">DUF8054 domain-containing protein</fullName>
    </recommendedName>
</protein>
<dbReference type="Pfam" id="PF26239">
    <property type="entry name" value="DUF8054"/>
    <property type="match status" value="1"/>
</dbReference>